<keyword evidence="3 6" id="KW-0812">Transmembrane</keyword>
<comment type="subcellular location">
    <subcellularLocation>
        <location evidence="1">Membrane</location>
        <topology evidence="1">Multi-pass membrane protein</topology>
    </subcellularLocation>
</comment>
<proteinExistence type="inferred from homology"/>
<dbReference type="PRINTS" id="PR00176">
    <property type="entry name" value="NANEUSMPORT"/>
</dbReference>
<keyword evidence="5 7" id="KW-0472">Membrane</keyword>
<dbReference type="GO" id="GO:0016020">
    <property type="term" value="C:membrane"/>
    <property type="evidence" value="ECO:0007669"/>
    <property type="project" value="UniProtKB-SubCell"/>
</dbReference>
<dbReference type="EMBL" id="FONW01000015">
    <property type="protein sequence ID" value="SFF75594.1"/>
    <property type="molecule type" value="Genomic_DNA"/>
</dbReference>
<feature type="transmembrane region" description="Helical" evidence="7">
    <location>
        <begin position="44"/>
        <end position="68"/>
    </location>
</feature>
<dbReference type="AlphaFoldDB" id="A0A1I2L8G9"/>
<keyword evidence="6" id="KW-0769">Symport</keyword>
<dbReference type="PANTHER" id="PTHR42948">
    <property type="entry name" value="TRANSPORTER"/>
    <property type="match status" value="1"/>
</dbReference>
<feature type="transmembrane region" description="Helical" evidence="7">
    <location>
        <begin position="305"/>
        <end position="335"/>
    </location>
</feature>
<evidence type="ECO:0000256" key="7">
    <source>
        <dbReference type="SAM" id="Phobius"/>
    </source>
</evidence>
<dbReference type="RefSeq" id="WP_093921464.1">
    <property type="nucleotide sequence ID" value="NZ_FONW01000015.1"/>
</dbReference>
<dbReference type="Pfam" id="PF00209">
    <property type="entry name" value="SNF"/>
    <property type="match status" value="2"/>
</dbReference>
<feature type="transmembrane region" description="Helical" evidence="7">
    <location>
        <begin position="89"/>
        <end position="110"/>
    </location>
</feature>
<dbReference type="InterPro" id="IPR047218">
    <property type="entry name" value="YocR/YhdH-like"/>
</dbReference>
<feature type="transmembrane region" description="Helical" evidence="7">
    <location>
        <begin position="12"/>
        <end position="32"/>
    </location>
</feature>
<feature type="transmembrane region" description="Helical" evidence="7">
    <location>
        <begin position="149"/>
        <end position="167"/>
    </location>
</feature>
<protein>
    <recommendedName>
        <fullName evidence="6">Transporter</fullName>
    </recommendedName>
</protein>
<sequence length="453" mass="49007">MSGVPASRDSFGSRFGVIAATAGSAIGLGNIWRFPYVVGENGGGAFLIVYLAFVVAIGLPVMMSEFVIGRSSQRNAFGAFKFLAPGKPWSVVGIMGVAAAFMILAFYTAVAGWTLEYIYQSFTNGFAGKNATELTTMFNDFRSGSSRPLLWFFVFMGLTALIIVSGVKNGIEKYTKILMPILFVILIVLCIRSLTLDGAAGGMEFLFKPDFSKLTASTILEALGQAFFSLSIGMGTLITYSSYIQKKENLGSAALSVAFTDTLIAVLAGVAIFPAVFAFGIEPGSGEGLVYITLPNIFQQMTGGYFFSILFFLLLGVAALTSTISVLEVIVAYFVEEFRVSRKKATWLAAASVSVLGFMCALSWGPMKDVSIWGKNVFELLDFTSANILLPLGGLLIVLFVGWYLGRKKTEMELSNDGDLKLWYITPFMLIVKFIAPFAIAMVFLQQIGLLSF</sequence>
<evidence type="ECO:0000256" key="2">
    <source>
        <dbReference type="ARBA" id="ARBA00022448"/>
    </source>
</evidence>
<dbReference type="NCBIfam" id="NF037979">
    <property type="entry name" value="Na_transp"/>
    <property type="match status" value="1"/>
</dbReference>
<dbReference type="CDD" id="cd10336">
    <property type="entry name" value="SLC6sbd_Tyt1-Like"/>
    <property type="match status" value="1"/>
</dbReference>
<feature type="transmembrane region" description="Helical" evidence="7">
    <location>
        <begin position="214"/>
        <end position="240"/>
    </location>
</feature>
<reference evidence="8 9" key="1">
    <citation type="submission" date="2016-10" db="EMBL/GenBank/DDBJ databases">
        <authorList>
            <person name="de Groot N.N."/>
        </authorList>
    </citation>
    <scope>NUCLEOTIDE SEQUENCE [LARGE SCALE GENOMIC DNA]</scope>
    <source>
        <strain evidence="8 9">CGMCC 1.9156</strain>
    </source>
</reference>
<feature type="transmembrane region" description="Helical" evidence="7">
    <location>
        <begin position="347"/>
        <end position="365"/>
    </location>
</feature>
<feature type="transmembrane region" description="Helical" evidence="7">
    <location>
        <begin position="422"/>
        <end position="445"/>
    </location>
</feature>
<feature type="transmembrane region" description="Helical" evidence="7">
    <location>
        <begin position="385"/>
        <end position="406"/>
    </location>
</feature>
<accession>A0A1I2L8G9</accession>
<dbReference type="InterPro" id="IPR037272">
    <property type="entry name" value="SNS_sf"/>
</dbReference>
<dbReference type="SUPFAM" id="SSF161070">
    <property type="entry name" value="SNF-like"/>
    <property type="match status" value="1"/>
</dbReference>
<keyword evidence="4 7" id="KW-1133">Transmembrane helix</keyword>
<organism evidence="8 9">
    <name type="scientific">Sunxiuqinia elliptica</name>
    <dbReference type="NCBI Taxonomy" id="655355"/>
    <lineage>
        <taxon>Bacteria</taxon>
        <taxon>Pseudomonadati</taxon>
        <taxon>Bacteroidota</taxon>
        <taxon>Bacteroidia</taxon>
        <taxon>Marinilabiliales</taxon>
        <taxon>Prolixibacteraceae</taxon>
        <taxon>Sunxiuqinia</taxon>
    </lineage>
</organism>
<dbReference type="GO" id="GO:0015293">
    <property type="term" value="F:symporter activity"/>
    <property type="evidence" value="ECO:0007669"/>
    <property type="project" value="UniProtKB-KW"/>
</dbReference>
<keyword evidence="9" id="KW-1185">Reference proteome</keyword>
<dbReference type="PROSITE" id="PS50267">
    <property type="entry name" value="NA_NEUROTRAN_SYMP_3"/>
    <property type="match status" value="1"/>
</dbReference>
<comment type="similarity">
    <text evidence="6">Belongs to the sodium:neurotransmitter symporter (SNF) (TC 2.A.22) family.</text>
</comment>
<keyword evidence="2 6" id="KW-0813">Transport</keyword>
<dbReference type="STRING" id="655355.SAMN05216283_11531"/>
<dbReference type="Proteomes" id="UP000198964">
    <property type="component" value="Unassembled WGS sequence"/>
</dbReference>
<evidence type="ECO:0000256" key="3">
    <source>
        <dbReference type="ARBA" id="ARBA00022692"/>
    </source>
</evidence>
<feature type="transmembrane region" description="Helical" evidence="7">
    <location>
        <begin position="252"/>
        <end position="281"/>
    </location>
</feature>
<gene>
    <name evidence="8" type="ORF">SAMN05216283_11531</name>
</gene>
<evidence type="ECO:0000313" key="9">
    <source>
        <dbReference type="Proteomes" id="UP000198964"/>
    </source>
</evidence>
<evidence type="ECO:0000256" key="1">
    <source>
        <dbReference type="ARBA" id="ARBA00004141"/>
    </source>
</evidence>
<evidence type="ECO:0000256" key="6">
    <source>
        <dbReference type="RuleBase" id="RU003732"/>
    </source>
</evidence>
<evidence type="ECO:0000256" key="5">
    <source>
        <dbReference type="ARBA" id="ARBA00023136"/>
    </source>
</evidence>
<evidence type="ECO:0000313" key="8">
    <source>
        <dbReference type="EMBL" id="SFF75594.1"/>
    </source>
</evidence>
<evidence type="ECO:0000256" key="4">
    <source>
        <dbReference type="ARBA" id="ARBA00022989"/>
    </source>
</evidence>
<dbReference type="PANTHER" id="PTHR42948:SF1">
    <property type="entry name" value="TRANSPORTER"/>
    <property type="match status" value="1"/>
</dbReference>
<name>A0A1I2L8G9_9BACT</name>
<feature type="transmembrane region" description="Helical" evidence="7">
    <location>
        <begin position="174"/>
        <end position="194"/>
    </location>
</feature>
<dbReference type="PROSITE" id="PS00610">
    <property type="entry name" value="NA_NEUROTRAN_SYMP_1"/>
    <property type="match status" value="1"/>
</dbReference>
<dbReference type="InterPro" id="IPR000175">
    <property type="entry name" value="Na/ntran_symport"/>
</dbReference>